<evidence type="ECO:0000313" key="1">
    <source>
        <dbReference type="EMBL" id="MDN4492202.1"/>
    </source>
</evidence>
<reference evidence="1" key="1">
    <citation type="submission" date="2023-07" db="EMBL/GenBank/DDBJ databases">
        <title>Ureibacillus sp. isolated from freshwater well.</title>
        <authorList>
            <person name="Kirdat K."/>
            <person name="Bhatt A."/>
            <person name="Teware R."/>
            <person name="Bhavsar Y."/>
            <person name="Yadav A."/>
        </authorList>
    </citation>
    <scope>NUCLEOTIDE SEQUENCE</scope>
    <source>
        <strain evidence="1">BA0131</strain>
    </source>
</reference>
<sequence>MNNVLFETVDSYNEYLKKLPEGCVAIANKFRNDQIQEALLNVKDFSEGVIWLSEAAEILKKNKVDVKSNIVKIHEFLIEINEALQIQDYYLVADLFEYEIADFFRHYQVIVIEQ</sequence>
<evidence type="ECO:0000313" key="2">
    <source>
        <dbReference type="Proteomes" id="UP001172743"/>
    </source>
</evidence>
<protein>
    <submittedName>
        <fullName evidence="1">Uncharacterized protein</fullName>
    </submittedName>
</protein>
<dbReference type="EMBL" id="JAUHTQ010000001">
    <property type="protein sequence ID" value="MDN4492202.1"/>
    <property type="molecule type" value="Genomic_DNA"/>
</dbReference>
<keyword evidence="2" id="KW-1185">Reference proteome</keyword>
<dbReference type="Proteomes" id="UP001172743">
    <property type="component" value="Unassembled WGS sequence"/>
</dbReference>
<organism evidence="1 2">
    <name type="scientific">Ureibacillus aquaedulcis</name>
    <dbReference type="NCBI Taxonomy" id="3058421"/>
    <lineage>
        <taxon>Bacteria</taxon>
        <taxon>Bacillati</taxon>
        <taxon>Bacillota</taxon>
        <taxon>Bacilli</taxon>
        <taxon>Bacillales</taxon>
        <taxon>Caryophanaceae</taxon>
        <taxon>Ureibacillus</taxon>
    </lineage>
</organism>
<proteinExistence type="predicted"/>
<dbReference type="RefSeq" id="WP_301136307.1">
    <property type="nucleotide sequence ID" value="NZ_JAUHTQ010000001.1"/>
</dbReference>
<gene>
    <name evidence="1" type="ORF">QYB95_01500</name>
</gene>
<name>A0ABT8GLA5_9BACL</name>
<comment type="caution">
    <text evidence="1">The sequence shown here is derived from an EMBL/GenBank/DDBJ whole genome shotgun (WGS) entry which is preliminary data.</text>
</comment>
<accession>A0ABT8GLA5</accession>